<evidence type="ECO:0000313" key="3">
    <source>
        <dbReference type="Proteomes" id="UP000244069"/>
    </source>
</evidence>
<protein>
    <recommendedName>
        <fullName evidence="4">Transmembrane protein</fullName>
    </recommendedName>
</protein>
<dbReference type="AlphaFoldDB" id="A0A2T6AS39"/>
<organism evidence="2 3">
    <name type="scientific">Allosediminivita pacifica</name>
    <dbReference type="NCBI Taxonomy" id="1267769"/>
    <lineage>
        <taxon>Bacteria</taxon>
        <taxon>Pseudomonadati</taxon>
        <taxon>Pseudomonadota</taxon>
        <taxon>Alphaproteobacteria</taxon>
        <taxon>Rhodobacterales</taxon>
        <taxon>Paracoccaceae</taxon>
        <taxon>Allosediminivita</taxon>
    </lineage>
</organism>
<keyword evidence="1" id="KW-0812">Transmembrane</keyword>
<feature type="transmembrane region" description="Helical" evidence="1">
    <location>
        <begin position="69"/>
        <end position="89"/>
    </location>
</feature>
<sequence length="122" mass="13556">MRGFLYLMLGLAAYGALLVLSQTVLSDGVEGQAARLLLALLPMLPALFICWVVVRSIRQLDELQRRVQLEALAVAFAGTALITFGYGFLEGVGLPRLSMFLVWPVMASFWFVGVMVGRFRFR</sequence>
<evidence type="ECO:0008006" key="4">
    <source>
        <dbReference type="Google" id="ProtNLM"/>
    </source>
</evidence>
<gene>
    <name evidence="2" type="ORF">C8N44_1154</name>
</gene>
<proteinExistence type="predicted"/>
<feature type="transmembrane region" description="Helical" evidence="1">
    <location>
        <begin position="36"/>
        <end position="57"/>
    </location>
</feature>
<dbReference type="Proteomes" id="UP000244069">
    <property type="component" value="Unassembled WGS sequence"/>
</dbReference>
<dbReference type="OrthoDB" id="6107348at2"/>
<dbReference type="EMBL" id="QBKN01000015">
    <property type="protein sequence ID" value="PTX46637.1"/>
    <property type="molecule type" value="Genomic_DNA"/>
</dbReference>
<dbReference type="RefSeq" id="WP_107977070.1">
    <property type="nucleotide sequence ID" value="NZ_BMEZ01000016.1"/>
</dbReference>
<accession>A0A2T6AS39</accession>
<keyword evidence="1" id="KW-1133">Transmembrane helix</keyword>
<keyword evidence="3" id="KW-1185">Reference proteome</keyword>
<comment type="caution">
    <text evidence="2">The sequence shown here is derived from an EMBL/GenBank/DDBJ whole genome shotgun (WGS) entry which is preliminary data.</text>
</comment>
<feature type="transmembrane region" description="Helical" evidence="1">
    <location>
        <begin position="101"/>
        <end position="121"/>
    </location>
</feature>
<evidence type="ECO:0000313" key="2">
    <source>
        <dbReference type="EMBL" id="PTX46637.1"/>
    </source>
</evidence>
<reference evidence="2 3" key="1">
    <citation type="submission" date="2018-04" db="EMBL/GenBank/DDBJ databases">
        <title>Genomic Encyclopedia of Archaeal and Bacterial Type Strains, Phase II (KMG-II): from individual species to whole genera.</title>
        <authorList>
            <person name="Goeker M."/>
        </authorList>
    </citation>
    <scope>NUCLEOTIDE SEQUENCE [LARGE SCALE GENOMIC DNA]</scope>
    <source>
        <strain evidence="2 3">DSM 29329</strain>
    </source>
</reference>
<name>A0A2T6AS39_9RHOB</name>
<keyword evidence="1" id="KW-0472">Membrane</keyword>
<evidence type="ECO:0000256" key="1">
    <source>
        <dbReference type="SAM" id="Phobius"/>
    </source>
</evidence>